<dbReference type="InParanoid" id="K3YNL0"/>
<organism evidence="1 2">
    <name type="scientific">Setaria italica</name>
    <name type="common">Foxtail millet</name>
    <name type="synonym">Panicum italicum</name>
    <dbReference type="NCBI Taxonomy" id="4555"/>
    <lineage>
        <taxon>Eukaryota</taxon>
        <taxon>Viridiplantae</taxon>
        <taxon>Streptophyta</taxon>
        <taxon>Embryophyta</taxon>
        <taxon>Tracheophyta</taxon>
        <taxon>Spermatophyta</taxon>
        <taxon>Magnoliopsida</taxon>
        <taxon>Liliopsida</taxon>
        <taxon>Poales</taxon>
        <taxon>Poaceae</taxon>
        <taxon>PACMAD clade</taxon>
        <taxon>Panicoideae</taxon>
        <taxon>Panicodae</taxon>
        <taxon>Paniceae</taxon>
        <taxon>Cenchrinae</taxon>
        <taxon>Setaria</taxon>
    </lineage>
</organism>
<dbReference type="AlphaFoldDB" id="K3YNL0"/>
<dbReference type="Gramene" id="KQL00994">
    <property type="protein sequence ID" value="KQL00994"/>
    <property type="gene ID" value="SETIT_015852mg"/>
</dbReference>
<dbReference type="EnsemblPlants" id="KQL00994">
    <property type="protein sequence ID" value="KQL00994"/>
    <property type="gene ID" value="SETIT_015852mg"/>
</dbReference>
<reference evidence="2" key="1">
    <citation type="journal article" date="2012" name="Nat. Biotechnol.">
        <title>Reference genome sequence of the model plant Setaria.</title>
        <authorList>
            <person name="Bennetzen J.L."/>
            <person name="Schmutz J."/>
            <person name="Wang H."/>
            <person name="Percifield R."/>
            <person name="Hawkins J."/>
            <person name="Pontaroli A.C."/>
            <person name="Estep M."/>
            <person name="Feng L."/>
            <person name="Vaughn J.N."/>
            <person name="Grimwood J."/>
            <person name="Jenkins J."/>
            <person name="Barry K."/>
            <person name="Lindquist E."/>
            <person name="Hellsten U."/>
            <person name="Deshpande S."/>
            <person name="Wang X."/>
            <person name="Wu X."/>
            <person name="Mitros T."/>
            <person name="Triplett J."/>
            <person name="Yang X."/>
            <person name="Ye C.Y."/>
            <person name="Mauro-Herrera M."/>
            <person name="Wang L."/>
            <person name="Li P."/>
            <person name="Sharma M."/>
            <person name="Sharma R."/>
            <person name="Ronald P.C."/>
            <person name="Panaud O."/>
            <person name="Kellogg E.A."/>
            <person name="Brutnell T.P."/>
            <person name="Doust A.N."/>
            <person name="Tuskan G.A."/>
            <person name="Rokhsar D."/>
            <person name="Devos K.M."/>
        </authorList>
    </citation>
    <scope>NUCLEOTIDE SEQUENCE [LARGE SCALE GENOMIC DNA]</scope>
    <source>
        <strain evidence="2">cv. Yugu1</strain>
    </source>
</reference>
<protein>
    <submittedName>
        <fullName evidence="1">Uncharacterized protein</fullName>
    </submittedName>
</protein>
<sequence length="49" mass="5522">MAGTQCERLVHARYVMVKCFLAACLIKFFKEIAAAKPPEHPPPLPYGNY</sequence>
<evidence type="ECO:0000313" key="1">
    <source>
        <dbReference type="EnsemblPlants" id="KQL00994"/>
    </source>
</evidence>
<dbReference type="EMBL" id="AGNK02003595">
    <property type="status" value="NOT_ANNOTATED_CDS"/>
    <property type="molecule type" value="Genomic_DNA"/>
</dbReference>
<evidence type="ECO:0000313" key="2">
    <source>
        <dbReference type="Proteomes" id="UP000004995"/>
    </source>
</evidence>
<name>K3YNL0_SETIT</name>
<reference evidence="1" key="2">
    <citation type="submission" date="2018-08" db="UniProtKB">
        <authorList>
            <consortium name="EnsemblPlants"/>
        </authorList>
    </citation>
    <scope>IDENTIFICATION</scope>
    <source>
        <strain evidence="1">Yugu1</strain>
    </source>
</reference>
<proteinExistence type="predicted"/>
<keyword evidence="2" id="KW-1185">Reference proteome</keyword>
<dbReference type="Proteomes" id="UP000004995">
    <property type="component" value="Unassembled WGS sequence"/>
</dbReference>
<accession>K3YNL0</accession>
<dbReference type="HOGENOM" id="CLU_3145335_0_0_1"/>